<dbReference type="Proteomes" id="UP000499080">
    <property type="component" value="Unassembled WGS sequence"/>
</dbReference>
<comment type="subcellular location">
    <subcellularLocation>
        <location evidence="1">Membrane</location>
        <topology evidence="1">Multi-pass membrane protein</topology>
    </subcellularLocation>
</comment>
<keyword evidence="5" id="KW-0633">Potassium transport</keyword>
<keyword evidence="10" id="KW-0769">Symport</keyword>
<feature type="transmembrane region" description="Helical" evidence="17">
    <location>
        <begin position="414"/>
        <end position="435"/>
    </location>
</feature>
<sequence>MESIRREHRTLMHKALGLFMPPNRGIVILLVIKDIPFSCFLTKELLAERLIDLFSSLLLGRTLLEATNGTLIQCIPSGIDSFPNDFLSQEIRQKGGVFIHILIATYTCTMIGIVCHDYFVPSLEIISEKIKLPPDIAGATFMAIGTSAPELFSSITGSFITEGDIGVGTIIGSAVFNIVGVTGMVGIVLWKKELDIDWYPIARDCIAYGVTVFTLIWIIEDNVIHWWEALVLLLIFVLYIIVIYFNRTIEIWSRDLAERIQERSWCRCYNTEESPLLNGKAIVPEIMESQKRDRRLERDSFSVEFTASKEEEVLHQESIGRKFSEILWSGEHTKNGTLCISPTEGGWKMLWWLVLYPAKLILFFTIPDSRKPKLYSLFPLTFTMSVLWIGVLSYLAVWMVTIIGYTFNVPDSVSGLTILAVGTSIPEIISSIIVAKNGYGNMAISNLVGSNTFDISFCLGAPWLIKTLISEKGYLLVFSSALTYTTATLLLTLIAFVLVFVFSGWKLNRTVGLVYFLIYVVFVIIACMYEMNVFGNINAETCK</sequence>
<comment type="caution">
    <text evidence="19">The sequence shown here is derived from an EMBL/GenBank/DDBJ whole genome shotgun (WGS) entry which is preliminary data.</text>
</comment>
<feature type="transmembrane region" description="Helical" evidence="17">
    <location>
        <begin position="386"/>
        <end position="407"/>
    </location>
</feature>
<feature type="transmembrane region" description="Helical" evidence="17">
    <location>
        <begin position="165"/>
        <end position="189"/>
    </location>
</feature>
<dbReference type="InterPro" id="IPR004481">
    <property type="entry name" value="K/Na/Ca-exchanger"/>
</dbReference>
<keyword evidence="12 17" id="KW-1133">Transmembrane helix</keyword>
<dbReference type="AlphaFoldDB" id="A0A4Y2HLE5"/>
<keyword evidence="6" id="KW-0109">Calcium transport</keyword>
<dbReference type="Gene3D" id="1.20.1420.30">
    <property type="entry name" value="NCX, central ion-binding region"/>
    <property type="match status" value="2"/>
</dbReference>
<keyword evidence="8" id="KW-0732">Signal</keyword>
<feature type="transmembrane region" description="Helical" evidence="17">
    <location>
        <begin position="97"/>
        <end position="119"/>
    </location>
</feature>
<protein>
    <submittedName>
        <fullName evidence="19">Sodium/potassium/calcium exchanger 5</fullName>
    </submittedName>
</protein>
<evidence type="ECO:0000256" key="9">
    <source>
        <dbReference type="ARBA" id="ARBA00022837"/>
    </source>
</evidence>
<dbReference type="GO" id="GO:0006874">
    <property type="term" value="P:intracellular calcium ion homeostasis"/>
    <property type="evidence" value="ECO:0007669"/>
    <property type="project" value="TreeGrafter"/>
</dbReference>
<dbReference type="OrthoDB" id="2127281at2759"/>
<feature type="transmembrane region" description="Helical" evidence="17">
    <location>
        <begin position="511"/>
        <end position="529"/>
    </location>
</feature>
<evidence type="ECO:0000256" key="17">
    <source>
        <dbReference type="SAM" id="Phobius"/>
    </source>
</evidence>
<evidence type="ECO:0000313" key="20">
    <source>
        <dbReference type="Proteomes" id="UP000499080"/>
    </source>
</evidence>
<organism evidence="19 20">
    <name type="scientific">Araneus ventricosus</name>
    <name type="common">Orbweaver spider</name>
    <name type="synonym">Epeira ventricosa</name>
    <dbReference type="NCBI Taxonomy" id="182803"/>
    <lineage>
        <taxon>Eukaryota</taxon>
        <taxon>Metazoa</taxon>
        <taxon>Ecdysozoa</taxon>
        <taxon>Arthropoda</taxon>
        <taxon>Chelicerata</taxon>
        <taxon>Arachnida</taxon>
        <taxon>Araneae</taxon>
        <taxon>Araneomorphae</taxon>
        <taxon>Entelegynae</taxon>
        <taxon>Araneoidea</taxon>
        <taxon>Araneidae</taxon>
        <taxon>Araneus</taxon>
    </lineage>
</organism>
<feature type="transmembrane region" description="Helical" evidence="17">
    <location>
        <begin position="225"/>
        <end position="245"/>
    </location>
</feature>
<dbReference type="GO" id="GO:0005886">
    <property type="term" value="C:plasma membrane"/>
    <property type="evidence" value="ECO:0007669"/>
    <property type="project" value="TreeGrafter"/>
</dbReference>
<dbReference type="GO" id="GO:0015293">
    <property type="term" value="F:symporter activity"/>
    <property type="evidence" value="ECO:0007669"/>
    <property type="project" value="UniProtKB-KW"/>
</dbReference>
<dbReference type="EMBL" id="BGPR01002004">
    <property type="protein sequence ID" value="GBM66058.1"/>
    <property type="molecule type" value="Genomic_DNA"/>
</dbReference>
<feature type="transmembrane region" description="Helical" evidence="17">
    <location>
        <begin position="349"/>
        <end position="366"/>
    </location>
</feature>
<comment type="similarity">
    <text evidence="2">Belongs to the Ca(2+):cation antiporter (CaCA) (TC 2.A.19) family. SLC24A subfamily.</text>
</comment>
<feature type="domain" description="Sodium/calcium exchanger membrane region" evidence="18">
    <location>
        <begin position="379"/>
        <end position="527"/>
    </location>
</feature>
<evidence type="ECO:0000256" key="12">
    <source>
        <dbReference type="ARBA" id="ARBA00022989"/>
    </source>
</evidence>
<reference evidence="19 20" key="1">
    <citation type="journal article" date="2019" name="Sci. Rep.">
        <title>Orb-weaving spider Araneus ventricosus genome elucidates the spidroin gene catalogue.</title>
        <authorList>
            <person name="Kono N."/>
            <person name="Nakamura H."/>
            <person name="Ohtoshi R."/>
            <person name="Moran D.A.P."/>
            <person name="Shinohara A."/>
            <person name="Yoshida Y."/>
            <person name="Fujiwara M."/>
            <person name="Mori M."/>
            <person name="Tomita M."/>
            <person name="Arakawa K."/>
        </authorList>
    </citation>
    <scope>NUCLEOTIDE SEQUENCE [LARGE SCALE GENOMIC DNA]</scope>
</reference>
<evidence type="ECO:0000256" key="6">
    <source>
        <dbReference type="ARBA" id="ARBA00022568"/>
    </source>
</evidence>
<dbReference type="InterPro" id="IPR044880">
    <property type="entry name" value="NCX_ion-bd_dom_sf"/>
</dbReference>
<keyword evidence="9" id="KW-0106">Calcium</keyword>
<dbReference type="Pfam" id="PF01699">
    <property type="entry name" value="Na_Ca_ex"/>
    <property type="match status" value="2"/>
</dbReference>
<evidence type="ECO:0000256" key="15">
    <source>
        <dbReference type="ARBA" id="ARBA00023136"/>
    </source>
</evidence>
<evidence type="ECO:0000256" key="8">
    <source>
        <dbReference type="ARBA" id="ARBA00022729"/>
    </source>
</evidence>
<feature type="transmembrane region" description="Helical" evidence="17">
    <location>
        <begin position="481"/>
        <end position="505"/>
    </location>
</feature>
<keyword evidence="20" id="KW-1185">Reference proteome</keyword>
<evidence type="ECO:0000256" key="7">
    <source>
        <dbReference type="ARBA" id="ARBA00022692"/>
    </source>
</evidence>
<keyword evidence="3" id="KW-0813">Transport</keyword>
<dbReference type="FunFam" id="1.20.1420.30:FF:000009">
    <property type="entry name" value="sodium/potassium/calcium exchanger 5 isoform X2"/>
    <property type="match status" value="1"/>
</dbReference>
<dbReference type="GO" id="GO:0005262">
    <property type="term" value="F:calcium channel activity"/>
    <property type="evidence" value="ECO:0007669"/>
    <property type="project" value="TreeGrafter"/>
</dbReference>
<dbReference type="PANTHER" id="PTHR10846:SF73">
    <property type="entry name" value="SODIUM_CALCIUM EXCHANGER MEMBRANE REGION DOMAIN-CONTAINING PROTEIN"/>
    <property type="match status" value="1"/>
</dbReference>
<keyword evidence="11" id="KW-0630">Potassium</keyword>
<keyword evidence="7 17" id="KW-0812">Transmembrane</keyword>
<evidence type="ECO:0000256" key="11">
    <source>
        <dbReference type="ARBA" id="ARBA00022958"/>
    </source>
</evidence>
<evidence type="ECO:0000259" key="18">
    <source>
        <dbReference type="Pfam" id="PF01699"/>
    </source>
</evidence>
<dbReference type="PANTHER" id="PTHR10846">
    <property type="entry name" value="SODIUM/POTASSIUM/CALCIUM EXCHANGER"/>
    <property type="match status" value="1"/>
</dbReference>
<keyword evidence="14" id="KW-0406">Ion transport</keyword>
<evidence type="ECO:0000256" key="13">
    <source>
        <dbReference type="ARBA" id="ARBA00023053"/>
    </source>
</evidence>
<proteinExistence type="inferred from homology"/>
<keyword evidence="4" id="KW-0050">Antiport</keyword>
<feature type="transmembrane region" description="Helical" evidence="17">
    <location>
        <begin position="201"/>
        <end position="219"/>
    </location>
</feature>
<accession>A0A4Y2HLE5</accession>
<gene>
    <name evidence="19" type="primary">slc24a5_1</name>
    <name evidence="19" type="ORF">AVEN_181135_1</name>
</gene>
<keyword evidence="13" id="KW-0915">Sodium</keyword>
<dbReference type="NCBIfam" id="TIGR00367">
    <property type="entry name" value="calcium/sodium antiporter"/>
    <property type="match status" value="1"/>
</dbReference>
<evidence type="ECO:0000256" key="3">
    <source>
        <dbReference type="ARBA" id="ARBA00022448"/>
    </source>
</evidence>
<evidence type="ECO:0000256" key="10">
    <source>
        <dbReference type="ARBA" id="ARBA00022847"/>
    </source>
</evidence>
<keyword evidence="16" id="KW-0739">Sodium transport</keyword>
<evidence type="ECO:0000256" key="14">
    <source>
        <dbReference type="ARBA" id="ARBA00023065"/>
    </source>
</evidence>
<evidence type="ECO:0000256" key="16">
    <source>
        <dbReference type="ARBA" id="ARBA00023201"/>
    </source>
</evidence>
<evidence type="ECO:0000256" key="5">
    <source>
        <dbReference type="ARBA" id="ARBA00022538"/>
    </source>
</evidence>
<evidence type="ECO:0000256" key="4">
    <source>
        <dbReference type="ARBA" id="ARBA00022449"/>
    </source>
</evidence>
<keyword evidence="15 17" id="KW-0472">Membrane</keyword>
<dbReference type="GO" id="GO:0008273">
    <property type="term" value="F:calcium, potassium:sodium antiporter activity"/>
    <property type="evidence" value="ECO:0007669"/>
    <property type="project" value="TreeGrafter"/>
</dbReference>
<dbReference type="InterPro" id="IPR004837">
    <property type="entry name" value="NaCa_Exmemb"/>
</dbReference>
<evidence type="ECO:0000256" key="2">
    <source>
        <dbReference type="ARBA" id="ARBA00005364"/>
    </source>
</evidence>
<name>A0A4Y2HLE5_ARAVE</name>
<evidence type="ECO:0000256" key="1">
    <source>
        <dbReference type="ARBA" id="ARBA00004141"/>
    </source>
</evidence>
<feature type="domain" description="Sodium/calcium exchanger membrane region" evidence="18">
    <location>
        <begin position="103"/>
        <end position="244"/>
    </location>
</feature>
<evidence type="ECO:0000313" key="19">
    <source>
        <dbReference type="EMBL" id="GBM66058.1"/>
    </source>
</evidence>